<comment type="caution">
    <text evidence="1">The sequence shown here is derived from an EMBL/GenBank/DDBJ whole genome shotgun (WGS) entry which is preliminary data.</text>
</comment>
<evidence type="ECO:0000313" key="1">
    <source>
        <dbReference type="EMBL" id="PMC65482.1"/>
    </source>
</evidence>
<organism evidence="1 2">
    <name type="scientific">Corynebacterium tuscaniense</name>
    <dbReference type="NCBI Taxonomy" id="302449"/>
    <lineage>
        <taxon>Bacteria</taxon>
        <taxon>Bacillati</taxon>
        <taxon>Actinomycetota</taxon>
        <taxon>Actinomycetes</taxon>
        <taxon>Mycobacteriales</taxon>
        <taxon>Corynebacteriaceae</taxon>
        <taxon>Corynebacterium</taxon>
    </lineage>
</organism>
<proteinExistence type="predicted"/>
<keyword evidence="2" id="KW-1185">Reference proteome</keyword>
<accession>A0A2N6T854</accession>
<protein>
    <submittedName>
        <fullName evidence="1">Uncharacterized protein</fullName>
    </submittedName>
</protein>
<dbReference type="EMBL" id="PNHG01000001">
    <property type="protein sequence ID" value="PMC65482.1"/>
    <property type="molecule type" value="Genomic_DNA"/>
</dbReference>
<evidence type="ECO:0000313" key="2">
    <source>
        <dbReference type="Proteomes" id="UP000235836"/>
    </source>
</evidence>
<gene>
    <name evidence="1" type="ORF">CJ203_01030</name>
</gene>
<sequence length="65" mass="7176">MDPRTPAQRRFDQFFAILEQYEDHCQKSNDVAVSVVLALTLDDLADGDAAMLSTPTSASRWTAST</sequence>
<dbReference type="RefSeq" id="WP_102723219.1">
    <property type="nucleotide sequence ID" value="NZ_JBHRZL010000002.1"/>
</dbReference>
<reference evidence="1 2" key="1">
    <citation type="submission" date="2017-09" db="EMBL/GenBank/DDBJ databases">
        <title>Bacterial strain isolated from the female urinary microbiota.</title>
        <authorList>
            <person name="Thomas-White K."/>
            <person name="Kumar N."/>
            <person name="Forster S."/>
            <person name="Putonti C."/>
            <person name="Lawley T."/>
            <person name="Wolfe A.J."/>
        </authorList>
    </citation>
    <scope>NUCLEOTIDE SEQUENCE [LARGE SCALE GENOMIC DNA]</scope>
    <source>
        <strain evidence="1 2">UMB0792</strain>
    </source>
</reference>
<dbReference type="AlphaFoldDB" id="A0A2N6T854"/>
<name>A0A2N6T854_9CORY</name>
<dbReference type="Proteomes" id="UP000235836">
    <property type="component" value="Unassembled WGS sequence"/>
</dbReference>